<proteinExistence type="predicted"/>
<organism evidence="2 3">
    <name type="scientific">Piloderma croceum (strain F 1598)</name>
    <dbReference type="NCBI Taxonomy" id="765440"/>
    <lineage>
        <taxon>Eukaryota</taxon>
        <taxon>Fungi</taxon>
        <taxon>Dikarya</taxon>
        <taxon>Basidiomycota</taxon>
        <taxon>Agaricomycotina</taxon>
        <taxon>Agaricomycetes</taxon>
        <taxon>Agaricomycetidae</taxon>
        <taxon>Atheliales</taxon>
        <taxon>Atheliaceae</taxon>
        <taxon>Piloderma</taxon>
    </lineage>
</organism>
<dbReference type="CDD" id="cd00882">
    <property type="entry name" value="Ras_like_GTPase"/>
    <property type="match status" value="1"/>
</dbReference>
<reference evidence="2 3" key="1">
    <citation type="submission" date="2014-04" db="EMBL/GenBank/DDBJ databases">
        <authorList>
            <consortium name="DOE Joint Genome Institute"/>
            <person name="Kuo A."/>
            <person name="Tarkka M."/>
            <person name="Buscot F."/>
            <person name="Kohler A."/>
            <person name="Nagy L.G."/>
            <person name="Floudas D."/>
            <person name="Copeland A."/>
            <person name="Barry K.W."/>
            <person name="Cichocki N."/>
            <person name="Veneault-Fourrey C."/>
            <person name="LaButti K."/>
            <person name="Lindquist E.A."/>
            <person name="Lipzen A."/>
            <person name="Lundell T."/>
            <person name="Morin E."/>
            <person name="Murat C."/>
            <person name="Sun H."/>
            <person name="Tunlid A."/>
            <person name="Henrissat B."/>
            <person name="Grigoriev I.V."/>
            <person name="Hibbett D.S."/>
            <person name="Martin F."/>
            <person name="Nordberg H.P."/>
            <person name="Cantor M.N."/>
            <person name="Hua S.X."/>
        </authorList>
    </citation>
    <scope>NUCLEOTIDE SEQUENCE [LARGE SCALE GENOMIC DNA]</scope>
    <source>
        <strain evidence="2 3">F 1598</strain>
    </source>
</reference>
<dbReference type="InterPro" id="IPR006073">
    <property type="entry name" value="GTP-bd"/>
</dbReference>
<dbReference type="STRING" id="765440.A0A0C3ADI4"/>
<accession>A0A0C3ADI4</accession>
<keyword evidence="3" id="KW-1185">Reference proteome</keyword>
<dbReference type="GO" id="GO:0005525">
    <property type="term" value="F:GTP binding"/>
    <property type="evidence" value="ECO:0007669"/>
    <property type="project" value="InterPro"/>
</dbReference>
<dbReference type="Proteomes" id="UP000054166">
    <property type="component" value="Unassembled WGS sequence"/>
</dbReference>
<name>A0A0C3ADI4_PILCF</name>
<dbReference type="OrthoDB" id="8954335at2759"/>
<dbReference type="EMBL" id="KN833197">
    <property type="protein sequence ID" value="KIM71863.1"/>
    <property type="molecule type" value="Genomic_DNA"/>
</dbReference>
<reference evidence="3" key="2">
    <citation type="submission" date="2015-01" db="EMBL/GenBank/DDBJ databases">
        <title>Evolutionary Origins and Diversification of the Mycorrhizal Mutualists.</title>
        <authorList>
            <consortium name="DOE Joint Genome Institute"/>
            <consortium name="Mycorrhizal Genomics Consortium"/>
            <person name="Kohler A."/>
            <person name="Kuo A."/>
            <person name="Nagy L.G."/>
            <person name="Floudas D."/>
            <person name="Copeland A."/>
            <person name="Barry K.W."/>
            <person name="Cichocki N."/>
            <person name="Veneault-Fourrey C."/>
            <person name="LaButti K."/>
            <person name="Lindquist E.A."/>
            <person name="Lipzen A."/>
            <person name="Lundell T."/>
            <person name="Morin E."/>
            <person name="Murat C."/>
            <person name="Riley R."/>
            <person name="Ohm R."/>
            <person name="Sun H."/>
            <person name="Tunlid A."/>
            <person name="Henrissat B."/>
            <person name="Grigoriev I.V."/>
            <person name="Hibbett D.S."/>
            <person name="Martin F."/>
        </authorList>
    </citation>
    <scope>NUCLEOTIDE SEQUENCE [LARGE SCALE GENOMIC DNA]</scope>
    <source>
        <strain evidence="3">F 1598</strain>
    </source>
</reference>
<dbReference type="Pfam" id="PF01926">
    <property type="entry name" value="MMR_HSR1"/>
    <property type="match status" value="1"/>
</dbReference>
<evidence type="ECO:0000259" key="1">
    <source>
        <dbReference type="Pfam" id="PF01926"/>
    </source>
</evidence>
<dbReference type="InParanoid" id="A0A0C3ADI4"/>
<dbReference type="SUPFAM" id="SSF52540">
    <property type="entry name" value="P-loop containing nucleoside triphosphate hydrolases"/>
    <property type="match status" value="1"/>
</dbReference>
<sequence length="233" mass="26251">MHIKESSLKDRIIIVMGPTGSGKSTFVDIATQTVDGSTVGHGMVSHTSAIREIRVNHPTTGDPVILVDTPGFNDTNKSDADILEQITEWISKTYKGKLIFATIIFLHRITDNRISVMPDVVLATTMWSDTNPETGIKREFELKHIWADMLAQQCRVERFEDTYQSAWFIIGHRRKILDGTTAKENDETEPKGTEMRQTKQSLYIENPRNISTKDRIVVVMSPTGAGKSNMWKS</sequence>
<evidence type="ECO:0000313" key="2">
    <source>
        <dbReference type="EMBL" id="KIM71863.1"/>
    </source>
</evidence>
<dbReference type="Gene3D" id="3.40.50.300">
    <property type="entry name" value="P-loop containing nucleotide triphosphate hydrolases"/>
    <property type="match status" value="1"/>
</dbReference>
<dbReference type="AlphaFoldDB" id="A0A0C3ADI4"/>
<evidence type="ECO:0000313" key="3">
    <source>
        <dbReference type="Proteomes" id="UP000054166"/>
    </source>
</evidence>
<gene>
    <name evidence="2" type="ORF">PILCRDRAFT_748336</name>
</gene>
<dbReference type="HOGENOM" id="CLU_018003_0_1_1"/>
<feature type="domain" description="G" evidence="1">
    <location>
        <begin position="13"/>
        <end position="85"/>
    </location>
</feature>
<protein>
    <recommendedName>
        <fullName evidence="1">G domain-containing protein</fullName>
    </recommendedName>
</protein>
<dbReference type="InterPro" id="IPR027417">
    <property type="entry name" value="P-loop_NTPase"/>
</dbReference>